<feature type="signal peptide" evidence="1">
    <location>
        <begin position="1"/>
        <end position="21"/>
    </location>
</feature>
<feature type="chain" id="PRO_5046745548" evidence="1">
    <location>
        <begin position="22"/>
        <end position="279"/>
    </location>
</feature>
<comment type="caution">
    <text evidence="3">The sequence shown here is derived from an EMBL/GenBank/DDBJ whole genome shotgun (WGS) entry which is preliminary data.</text>
</comment>
<protein>
    <submittedName>
        <fullName evidence="3">PEP-CTERM sorting domain-containing protein</fullName>
    </submittedName>
</protein>
<gene>
    <name evidence="3" type="ORF">QEH59_10140</name>
</gene>
<evidence type="ECO:0000259" key="2">
    <source>
        <dbReference type="Pfam" id="PF07589"/>
    </source>
</evidence>
<dbReference type="NCBIfam" id="TIGR02595">
    <property type="entry name" value="PEP_CTERM"/>
    <property type="match status" value="1"/>
</dbReference>
<keyword evidence="1" id="KW-0732">Signal</keyword>
<name>A0ABU1AIZ1_9BACT</name>
<organism evidence="3 4">
    <name type="scientific">Thalassobacterium sedimentorum</name>
    <dbReference type="NCBI Taxonomy" id="3041258"/>
    <lineage>
        <taxon>Bacteria</taxon>
        <taxon>Pseudomonadati</taxon>
        <taxon>Verrucomicrobiota</taxon>
        <taxon>Opitutia</taxon>
        <taxon>Puniceicoccales</taxon>
        <taxon>Coraliomargaritaceae</taxon>
        <taxon>Thalassobacterium</taxon>
    </lineage>
</organism>
<feature type="domain" description="Ice-binding protein C-terminal" evidence="2">
    <location>
        <begin position="253"/>
        <end position="276"/>
    </location>
</feature>
<dbReference type="SUPFAM" id="SSF49899">
    <property type="entry name" value="Concanavalin A-like lectins/glucanases"/>
    <property type="match status" value="1"/>
</dbReference>
<dbReference type="RefSeq" id="WP_308985252.1">
    <property type="nucleotide sequence ID" value="NZ_JARXIC010000014.1"/>
</dbReference>
<keyword evidence="4" id="KW-1185">Reference proteome</keyword>
<proteinExistence type="predicted"/>
<dbReference type="Gene3D" id="2.60.120.200">
    <property type="match status" value="1"/>
</dbReference>
<accession>A0ABU1AIZ1</accession>
<evidence type="ECO:0000256" key="1">
    <source>
        <dbReference type="SAM" id="SignalP"/>
    </source>
</evidence>
<dbReference type="EMBL" id="JARXIC010000014">
    <property type="protein sequence ID" value="MDQ8194786.1"/>
    <property type="molecule type" value="Genomic_DNA"/>
</dbReference>
<dbReference type="InterPro" id="IPR013424">
    <property type="entry name" value="Ice-binding_C"/>
</dbReference>
<sequence>MKKIYTILTLNIAGFLLSAQAADPVLHYALDEGAGSTAANLGTATGANGALYHGSTSLVGAAGDGYWVADSPSGSGSSYSMTTPDSYVQAGVLSDLSGVGDFTFTMWLKLSDVQYNDRIFSTRGTAGTGFIDLLAVSGSTASALNLSLQLKGTGGSATINSVAFDATEWTFLSVVRDGDTVTFNTGSVLLGSAQLSTESGLYEGTVGQSAGNFEIAGTAASGSDRSPLGAISDFRFYNEALSLSAIDGVRQSAIPEPSTTMMLSVIGIIAVGLRRRGAK</sequence>
<dbReference type="Pfam" id="PF13385">
    <property type="entry name" value="Laminin_G_3"/>
    <property type="match status" value="1"/>
</dbReference>
<dbReference type="Pfam" id="PF07589">
    <property type="entry name" value="PEP-CTERM"/>
    <property type="match status" value="1"/>
</dbReference>
<evidence type="ECO:0000313" key="3">
    <source>
        <dbReference type="EMBL" id="MDQ8194786.1"/>
    </source>
</evidence>
<reference evidence="3 4" key="1">
    <citation type="submission" date="2023-04" db="EMBL/GenBank/DDBJ databases">
        <title>A novel bacteria isolated from coastal sediment.</title>
        <authorList>
            <person name="Liu X.-J."/>
            <person name="Du Z.-J."/>
        </authorList>
    </citation>
    <scope>NUCLEOTIDE SEQUENCE [LARGE SCALE GENOMIC DNA]</scope>
    <source>
        <strain evidence="3 4">SDUM461004</strain>
    </source>
</reference>
<evidence type="ECO:0000313" key="4">
    <source>
        <dbReference type="Proteomes" id="UP001243717"/>
    </source>
</evidence>
<dbReference type="Proteomes" id="UP001243717">
    <property type="component" value="Unassembled WGS sequence"/>
</dbReference>
<dbReference type="InterPro" id="IPR013320">
    <property type="entry name" value="ConA-like_dom_sf"/>
</dbReference>